<dbReference type="STRING" id="78915.A0A4P9XXJ3"/>
<dbReference type="InterPro" id="IPR002641">
    <property type="entry name" value="PNPLA_dom"/>
</dbReference>
<dbReference type="PANTHER" id="PTHR14226">
    <property type="entry name" value="NEUROPATHY TARGET ESTERASE/SWISS CHEESE D.MELANOGASTER"/>
    <property type="match status" value="1"/>
</dbReference>
<gene>
    <name evidence="6" type="ORF">THASP1DRAFT_34132</name>
</gene>
<dbReference type="InterPro" id="IPR016035">
    <property type="entry name" value="Acyl_Trfase/lysoPLipase"/>
</dbReference>
<dbReference type="OrthoDB" id="10049244at2759"/>
<keyword evidence="6" id="KW-0808">Transferase</keyword>
<dbReference type="InterPro" id="IPR050301">
    <property type="entry name" value="NTE"/>
</dbReference>
<comment type="caution">
    <text evidence="4">Lacks conserved residue(s) required for the propagation of feature annotation.</text>
</comment>
<dbReference type="CDD" id="cd07229">
    <property type="entry name" value="Pat_TGL3_like"/>
    <property type="match status" value="1"/>
</dbReference>
<dbReference type="Gene3D" id="3.40.1090.10">
    <property type="entry name" value="Cytosolic phospholipase A2 catalytic domain"/>
    <property type="match status" value="1"/>
</dbReference>
<evidence type="ECO:0000256" key="3">
    <source>
        <dbReference type="ARBA" id="ARBA00023098"/>
    </source>
</evidence>
<dbReference type="GO" id="GO:0006641">
    <property type="term" value="P:triglyceride metabolic process"/>
    <property type="evidence" value="ECO:0007669"/>
    <property type="project" value="UniProtKB-ARBA"/>
</dbReference>
<dbReference type="Pfam" id="PF11815">
    <property type="entry name" value="DUF3336"/>
    <property type="match status" value="1"/>
</dbReference>
<evidence type="ECO:0000313" key="6">
    <source>
        <dbReference type="EMBL" id="RKP10381.1"/>
    </source>
</evidence>
<keyword evidence="7" id="KW-1185">Reference proteome</keyword>
<evidence type="ECO:0000256" key="2">
    <source>
        <dbReference type="ARBA" id="ARBA00022963"/>
    </source>
</evidence>
<keyword evidence="1 6" id="KW-0378">Hydrolase</keyword>
<feature type="domain" description="PNPLA" evidence="5">
    <location>
        <begin position="61"/>
        <end position="241"/>
    </location>
</feature>
<protein>
    <submittedName>
        <fullName evidence="6">Acyl transferase/acyl hydrolase/lysophospholipase</fullName>
    </submittedName>
</protein>
<dbReference type="PROSITE" id="PS51635">
    <property type="entry name" value="PNPLA"/>
    <property type="match status" value="1"/>
</dbReference>
<name>A0A4P9XXJ3_9FUNG</name>
<sequence length="420" mass="46561">MNEAGLFGHAYTGTKHLIEEYTSTVVKLLEMVNEAPDTLLTYQQKAEFFRDTRQCFGRSALVLHGGSTFGLYHLGVVKTLNEQGLLPRIICGSSVGALIASLICIHTDEELPDIFLPGGINLEAFRRVGSKGSLKRKLSRLIKHGYLMDVRVLENCVRSNVGDITFEEAYARTKRILNITVSSTRKLEVPQLLNHLTAPNVLIWSAACASAAMVGLYETADLLAKDVHGNIVPWTPASIKWGESGPSENDELPLTRMTELFNVNHFIVSQANPFIAPFVSKGMSTHTNSISVKLRNLLGSELKHRAHQLDHMNLLPKLARGITVEGVSGNVTISPRLSAKDFNMLISNPTSSLLYHWILKGEQSTWPLLALLQNRCMIELALDRELIKLRTSRMAEPQEQDVGNGLRPAIDVAKRTRSIH</sequence>
<feature type="short sequence motif" description="GXSXG" evidence="4">
    <location>
        <begin position="92"/>
        <end position="96"/>
    </location>
</feature>
<keyword evidence="3" id="KW-0443">Lipid metabolism</keyword>
<dbReference type="EMBL" id="KZ992455">
    <property type="protein sequence ID" value="RKP10381.1"/>
    <property type="molecule type" value="Genomic_DNA"/>
</dbReference>
<dbReference type="InterPro" id="IPR021771">
    <property type="entry name" value="Triacylglycerol_lipase_N"/>
</dbReference>
<dbReference type="GO" id="GO:0004806">
    <property type="term" value="F:triacylglycerol lipase activity"/>
    <property type="evidence" value="ECO:0007669"/>
    <property type="project" value="InterPro"/>
</dbReference>
<keyword evidence="2" id="KW-0442">Lipid degradation</keyword>
<proteinExistence type="predicted"/>
<evidence type="ECO:0000313" key="7">
    <source>
        <dbReference type="Proteomes" id="UP000271241"/>
    </source>
</evidence>
<evidence type="ECO:0000256" key="1">
    <source>
        <dbReference type="ARBA" id="ARBA00022801"/>
    </source>
</evidence>
<evidence type="ECO:0000259" key="5">
    <source>
        <dbReference type="PROSITE" id="PS51635"/>
    </source>
</evidence>
<dbReference type="GO" id="GO:0016740">
    <property type="term" value="F:transferase activity"/>
    <property type="evidence" value="ECO:0007669"/>
    <property type="project" value="UniProtKB-KW"/>
</dbReference>
<accession>A0A4P9XXJ3</accession>
<dbReference type="GO" id="GO:0016042">
    <property type="term" value="P:lipid catabolic process"/>
    <property type="evidence" value="ECO:0007669"/>
    <property type="project" value="UniProtKB-KW"/>
</dbReference>
<dbReference type="AlphaFoldDB" id="A0A4P9XXJ3"/>
<reference evidence="7" key="1">
    <citation type="journal article" date="2018" name="Nat. Microbiol.">
        <title>Leveraging single-cell genomics to expand the fungal tree of life.</title>
        <authorList>
            <person name="Ahrendt S.R."/>
            <person name="Quandt C.A."/>
            <person name="Ciobanu D."/>
            <person name="Clum A."/>
            <person name="Salamov A."/>
            <person name="Andreopoulos B."/>
            <person name="Cheng J.F."/>
            <person name="Woyke T."/>
            <person name="Pelin A."/>
            <person name="Henrissat B."/>
            <person name="Reynolds N.K."/>
            <person name="Benny G.L."/>
            <person name="Smith M.E."/>
            <person name="James T.Y."/>
            <person name="Grigoriev I.V."/>
        </authorList>
    </citation>
    <scope>NUCLEOTIDE SEQUENCE [LARGE SCALE GENOMIC DNA]</scope>
    <source>
        <strain evidence="7">RSA 1356</strain>
    </source>
</reference>
<dbReference type="Pfam" id="PF01734">
    <property type="entry name" value="Patatin"/>
    <property type="match status" value="1"/>
</dbReference>
<dbReference type="PANTHER" id="PTHR14226:SF44">
    <property type="entry name" value="TRIACYLGLYCEROL LIPASE 3"/>
    <property type="match status" value="1"/>
</dbReference>
<dbReference type="SUPFAM" id="SSF52151">
    <property type="entry name" value="FabD/lysophospholipase-like"/>
    <property type="match status" value="1"/>
</dbReference>
<evidence type="ECO:0000256" key="4">
    <source>
        <dbReference type="PROSITE-ProRule" id="PRU01161"/>
    </source>
</evidence>
<organism evidence="6 7">
    <name type="scientific">Thamnocephalis sphaerospora</name>
    <dbReference type="NCBI Taxonomy" id="78915"/>
    <lineage>
        <taxon>Eukaryota</taxon>
        <taxon>Fungi</taxon>
        <taxon>Fungi incertae sedis</taxon>
        <taxon>Zoopagomycota</taxon>
        <taxon>Zoopagomycotina</taxon>
        <taxon>Zoopagomycetes</taxon>
        <taxon>Zoopagales</taxon>
        <taxon>Sigmoideomycetaceae</taxon>
        <taxon>Thamnocephalis</taxon>
    </lineage>
</organism>
<dbReference type="Proteomes" id="UP000271241">
    <property type="component" value="Unassembled WGS sequence"/>
</dbReference>